<dbReference type="Proteomes" id="UP000192247">
    <property type="component" value="Unassembled WGS sequence"/>
</dbReference>
<dbReference type="GO" id="GO:0005673">
    <property type="term" value="C:transcription factor TFIIE complex"/>
    <property type="evidence" value="ECO:0007669"/>
    <property type="project" value="TreeGrafter"/>
</dbReference>
<evidence type="ECO:0000256" key="1">
    <source>
        <dbReference type="SAM" id="MobiDB-lite"/>
    </source>
</evidence>
<dbReference type="AlphaFoldDB" id="A0A1V9XPD3"/>
<dbReference type="GO" id="GO:0006367">
    <property type="term" value="P:transcription initiation at RNA polymerase II promoter"/>
    <property type="evidence" value="ECO:0007669"/>
    <property type="project" value="TreeGrafter"/>
</dbReference>
<dbReference type="PANTHER" id="PTHR13097:SF7">
    <property type="entry name" value="GENERAL TRANSCRIPTION FACTOR IIE SUBUNIT 1"/>
    <property type="match status" value="1"/>
</dbReference>
<feature type="compositionally biased region" description="Acidic residues" evidence="1">
    <location>
        <begin position="159"/>
        <end position="171"/>
    </location>
</feature>
<comment type="caution">
    <text evidence="2">The sequence shown here is derived from an EMBL/GenBank/DDBJ whole genome shotgun (WGS) entry which is preliminary data.</text>
</comment>
<evidence type="ECO:0000313" key="2">
    <source>
        <dbReference type="EMBL" id="OQR75379.1"/>
    </source>
</evidence>
<gene>
    <name evidence="2" type="ORF">BIW11_03270</name>
</gene>
<dbReference type="OrthoDB" id="361102at2759"/>
<proteinExistence type="predicted"/>
<protein>
    <submittedName>
        <fullName evidence="2">General transcription factor IIE subunit 1-like</fullName>
    </submittedName>
</protein>
<reference evidence="2 3" key="1">
    <citation type="journal article" date="2017" name="Gigascience">
        <title>Draft genome of the honey bee ectoparasitic mite, Tropilaelaps mercedesae, is shaped by the parasitic life history.</title>
        <authorList>
            <person name="Dong X."/>
            <person name="Armstrong S.D."/>
            <person name="Xia D."/>
            <person name="Makepeace B.L."/>
            <person name="Darby A.C."/>
            <person name="Kadowaki T."/>
        </authorList>
    </citation>
    <scope>NUCLEOTIDE SEQUENCE [LARGE SCALE GENOMIC DNA]</scope>
    <source>
        <strain evidence="2">Wuxi-XJTLU</strain>
    </source>
</reference>
<dbReference type="EMBL" id="MNPL01006462">
    <property type="protein sequence ID" value="OQR75379.1"/>
    <property type="molecule type" value="Genomic_DNA"/>
</dbReference>
<evidence type="ECO:0000313" key="3">
    <source>
        <dbReference type="Proteomes" id="UP000192247"/>
    </source>
</evidence>
<dbReference type="PANTHER" id="PTHR13097">
    <property type="entry name" value="TRANSCRIPTION INITIATION FACTOR IIE, ALPHA SUBUNIT"/>
    <property type="match status" value="1"/>
</dbReference>
<dbReference type="InParanoid" id="A0A1V9XPD3"/>
<accession>A0A1V9XPD3</accession>
<name>A0A1V9XPD3_9ACAR</name>
<dbReference type="STRING" id="418985.A0A1V9XPD3"/>
<keyword evidence="3" id="KW-1185">Reference proteome</keyword>
<organism evidence="2 3">
    <name type="scientific">Tropilaelaps mercedesae</name>
    <dbReference type="NCBI Taxonomy" id="418985"/>
    <lineage>
        <taxon>Eukaryota</taxon>
        <taxon>Metazoa</taxon>
        <taxon>Ecdysozoa</taxon>
        <taxon>Arthropoda</taxon>
        <taxon>Chelicerata</taxon>
        <taxon>Arachnida</taxon>
        <taxon>Acari</taxon>
        <taxon>Parasitiformes</taxon>
        <taxon>Mesostigmata</taxon>
        <taxon>Gamasina</taxon>
        <taxon>Dermanyssoidea</taxon>
        <taxon>Laelapidae</taxon>
        <taxon>Tropilaelaps</taxon>
    </lineage>
</organism>
<sequence>MSQQLLVRFNEQMEPLFELLRRIEHVQLAPHLLEPEPNELETPAAGQSRQIGMGRPGMSGNPGEWSGDATRYAAATVIVGEAAPTAMRETKEIPMWLQKSTVIAGSESADDFLQEKSANLFQTSTPHQTETISAQDIMDMLLAHEKQPKDGTPGGGKESDDDDADEWEEVH</sequence>
<feature type="region of interest" description="Disordered" evidence="1">
    <location>
        <begin position="140"/>
        <end position="171"/>
    </location>
</feature>
<feature type="region of interest" description="Disordered" evidence="1">
    <location>
        <begin position="34"/>
        <end position="66"/>
    </location>
</feature>
<dbReference type="InterPro" id="IPR039997">
    <property type="entry name" value="TFE"/>
</dbReference>